<organism evidence="2 3">
    <name type="scientific">Streptomyces rameus</name>
    <dbReference type="NCBI Taxonomy" id="68261"/>
    <lineage>
        <taxon>Bacteria</taxon>
        <taxon>Bacillati</taxon>
        <taxon>Actinomycetota</taxon>
        <taxon>Actinomycetes</taxon>
        <taxon>Kitasatosporales</taxon>
        <taxon>Streptomycetaceae</taxon>
        <taxon>Streptomyces</taxon>
    </lineage>
</organism>
<dbReference type="InterPro" id="IPR011033">
    <property type="entry name" value="PRC_barrel-like_sf"/>
</dbReference>
<proteinExistence type="predicted"/>
<dbReference type="Gene3D" id="2.30.30.240">
    <property type="entry name" value="PRC-barrel domain"/>
    <property type="match status" value="1"/>
</dbReference>
<comment type="caution">
    <text evidence="2">The sequence shown here is derived from an EMBL/GenBank/DDBJ whole genome shotgun (WGS) entry which is preliminary data.</text>
</comment>
<evidence type="ECO:0000313" key="3">
    <source>
        <dbReference type="Proteomes" id="UP001500893"/>
    </source>
</evidence>
<reference evidence="3" key="1">
    <citation type="journal article" date="2019" name="Int. J. Syst. Evol. Microbiol.">
        <title>The Global Catalogue of Microorganisms (GCM) 10K type strain sequencing project: providing services to taxonomists for standard genome sequencing and annotation.</title>
        <authorList>
            <consortium name="The Broad Institute Genomics Platform"/>
            <consortium name="The Broad Institute Genome Sequencing Center for Infectious Disease"/>
            <person name="Wu L."/>
            <person name="Ma J."/>
        </authorList>
    </citation>
    <scope>NUCLEOTIDE SEQUENCE [LARGE SCALE GENOMIC DNA]</scope>
    <source>
        <strain evidence="3">JCM 11574</strain>
    </source>
</reference>
<protein>
    <submittedName>
        <fullName evidence="2">PRC-barrel domain-containing protein</fullName>
    </submittedName>
</protein>
<feature type="domain" description="PRC-barrel" evidence="1">
    <location>
        <begin position="2"/>
        <end position="56"/>
    </location>
</feature>
<feature type="domain" description="PRC-barrel" evidence="1">
    <location>
        <begin position="91"/>
        <end position="149"/>
    </location>
</feature>
<dbReference type="Proteomes" id="UP001500893">
    <property type="component" value="Unassembled WGS sequence"/>
</dbReference>
<accession>A0ABP6NAW7</accession>
<evidence type="ECO:0000259" key="1">
    <source>
        <dbReference type="Pfam" id="PF05239"/>
    </source>
</evidence>
<sequence>MLASDLTGREVVTLGGDAVARVKDTVFDAGAGRITGFTLSGRGLLAGPLKRSLPFSAVHALGPAAVMIPSEAVLDGRDAVLGSDAVGRGPVIGAPVITDRGTGIGTVRDVVVEAGTSGIVVGFEIAAADHFHSGGGKVFVPRGQTLAVSGEAMVVPAQARHFVAEELPSFGAQVEAFRAGAAEPPADAPAREGGLA</sequence>
<gene>
    <name evidence="2" type="ORF">GCM10010521_31170</name>
</gene>
<keyword evidence="3" id="KW-1185">Reference proteome</keyword>
<dbReference type="SUPFAM" id="SSF50346">
    <property type="entry name" value="PRC-barrel domain"/>
    <property type="match status" value="2"/>
</dbReference>
<dbReference type="Pfam" id="PF05239">
    <property type="entry name" value="PRC"/>
    <property type="match status" value="2"/>
</dbReference>
<dbReference type="EMBL" id="BAAAVM010000037">
    <property type="protein sequence ID" value="GAA3142276.1"/>
    <property type="molecule type" value="Genomic_DNA"/>
</dbReference>
<evidence type="ECO:0000313" key="2">
    <source>
        <dbReference type="EMBL" id="GAA3142276.1"/>
    </source>
</evidence>
<name>A0ABP6NAW7_9ACTN</name>
<dbReference type="InterPro" id="IPR027275">
    <property type="entry name" value="PRC-brl_dom"/>
</dbReference>